<evidence type="ECO:0000313" key="2">
    <source>
        <dbReference type="RefSeq" id="XP_021804529.1"/>
    </source>
</evidence>
<gene>
    <name evidence="2" type="primary">LOC110748862</name>
</gene>
<evidence type="ECO:0000313" key="1">
    <source>
        <dbReference type="Proteomes" id="UP000515124"/>
    </source>
</evidence>
<dbReference type="KEGG" id="pavi:110748862"/>
<sequence>MEQVPPPKRFTMPSITPFKGDFDPESHLRHFKSPMILYKADDALMCKILAQVKDKPWVRRPSSLRTDPFRRDTSKHCAFHGERSHYTNNCNAWKRHLEELVRDGHCTEFVAKKAIQQIEDCDVAAKEPPQKVIRINTILADSQESRLTTKERKRKIVQVTYVSQVTTGVQVIADTPIINFQKKDLIGLDLPHNDALIICIQIEQAVIERVHVD</sequence>
<proteinExistence type="predicted"/>
<dbReference type="RefSeq" id="XP_021804529.1">
    <property type="nucleotide sequence ID" value="XM_021948837.1"/>
</dbReference>
<organism evidence="1 2">
    <name type="scientific">Prunus avium</name>
    <name type="common">Cherry</name>
    <name type="synonym">Cerasus avium</name>
    <dbReference type="NCBI Taxonomy" id="42229"/>
    <lineage>
        <taxon>Eukaryota</taxon>
        <taxon>Viridiplantae</taxon>
        <taxon>Streptophyta</taxon>
        <taxon>Embryophyta</taxon>
        <taxon>Tracheophyta</taxon>
        <taxon>Spermatophyta</taxon>
        <taxon>Magnoliopsida</taxon>
        <taxon>eudicotyledons</taxon>
        <taxon>Gunneridae</taxon>
        <taxon>Pentapetalae</taxon>
        <taxon>rosids</taxon>
        <taxon>fabids</taxon>
        <taxon>Rosales</taxon>
        <taxon>Rosaceae</taxon>
        <taxon>Amygdaloideae</taxon>
        <taxon>Amygdaleae</taxon>
        <taxon>Prunus</taxon>
    </lineage>
</organism>
<reference evidence="2" key="1">
    <citation type="submission" date="2025-08" db="UniProtKB">
        <authorList>
            <consortium name="RefSeq"/>
        </authorList>
    </citation>
    <scope>IDENTIFICATION</scope>
</reference>
<dbReference type="Proteomes" id="UP000515124">
    <property type="component" value="Unplaced"/>
</dbReference>
<keyword evidence="1" id="KW-1185">Reference proteome</keyword>
<dbReference type="AlphaFoldDB" id="A0A6P5RNJ6"/>
<accession>A0A6P5RNJ6</accession>
<protein>
    <submittedName>
        <fullName evidence="2">Uncharacterized protein LOC110748862</fullName>
    </submittedName>
</protein>
<name>A0A6P5RNJ6_PRUAV</name>
<dbReference type="GeneID" id="110748862"/>